<comment type="caution">
    <text evidence="1">The sequence shown here is derived from an EMBL/GenBank/DDBJ whole genome shotgun (WGS) entry which is preliminary data.</text>
</comment>
<accession>A0A1J5S2S4</accession>
<proteinExistence type="predicted"/>
<reference evidence="1" key="1">
    <citation type="submission" date="2016-10" db="EMBL/GenBank/DDBJ databases">
        <title>Sequence of Gallionella enrichment culture.</title>
        <authorList>
            <person name="Poehlein A."/>
            <person name="Muehling M."/>
            <person name="Daniel R."/>
        </authorList>
    </citation>
    <scope>NUCLEOTIDE SEQUENCE</scope>
</reference>
<name>A0A1J5S2S4_9ZZZZ</name>
<dbReference type="EMBL" id="MLJW01000155">
    <property type="protein sequence ID" value="OIQ96075.1"/>
    <property type="molecule type" value="Genomic_DNA"/>
</dbReference>
<organism evidence="1">
    <name type="scientific">mine drainage metagenome</name>
    <dbReference type="NCBI Taxonomy" id="410659"/>
    <lineage>
        <taxon>unclassified sequences</taxon>
        <taxon>metagenomes</taxon>
        <taxon>ecological metagenomes</taxon>
    </lineage>
</organism>
<protein>
    <submittedName>
        <fullName evidence="1">Uncharacterized protein</fullName>
    </submittedName>
</protein>
<gene>
    <name evidence="1" type="ORF">GALL_219530</name>
</gene>
<dbReference type="AlphaFoldDB" id="A0A1J5S2S4"/>
<evidence type="ECO:0000313" key="1">
    <source>
        <dbReference type="EMBL" id="OIQ96075.1"/>
    </source>
</evidence>
<sequence length="77" mass="8481">MQCVHLRRRMRVLSERTALALSTSVASTHAASTMLSDPRFTMEASFPALAVDAAGSVTAVWQQYNGWRTLIMASRLP</sequence>